<dbReference type="SUPFAM" id="SSF53822">
    <property type="entry name" value="Periplasmic binding protein-like I"/>
    <property type="match status" value="1"/>
</dbReference>
<dbReference type="Gene3D" id="1.25.40.650">
    <property type="match status" value="1"/>
</dbReference>
<dbReference type="GO" id="GO:0009252">
    <property type="term" value="P:peptidoglycan biosynthetic process"/>
    <property type="evidence" value="ECO:0007669"/>
    <property type="project" value="TreeGrafter"/>
</dbReference>
<dbReference type="GO" id="GO:0031241">
    <property type="term" value="C:periplasmic side of cell outer membrane"/>
    <property type="evidence" value="ECO:0007669"/>
    <property type="project" value="TreeGrafter"/>
</dbReference>
<dbReference type="EMBL" id="CP000284">
    <property type="protein sequence ID" value="ABE50549.1"/>
    <property type="molecule type" value="Genomic_DNA"/>
</dbReference>
<dbReference type="PANTHER" id="PTHR38038:SF1">
    <property type="entry name" value="PENICILLIN-BINDING PROTEIN ACTIVATOR LPOA"/>
    <property type="match status" value="1"/>
</dbReference>
<keyword evidence="2" id="KW-0449">Lipoprotein</keyword>
<evidence type="ECO:0000256" key="1">
    <source>
        <dbReference type="ARBA" id="ARBA00023136"/>
    </source>
</evidence>
<dbReference type="InterPro" id="IPR007443">
    <property type="entry name" value="LpoA"/>
</dbReference>
<dbReference type="AlphaFoldDB" id="Q1GYY8"/>
<protein>
    <submittedName>
        <fullName evidence="2">Putative lipoprotein-like protein</fullName>
    </submittedName>
</protein>
<dbReference type="eggNOG" id="COG3107">
    <property type="taxonomic scope" value="Bacteria"/>
</dbReference>
<dbReference type="Proteomes" id="UP000002440">
    <property type="component" value="Chromosome"/>
</dbReference>
<dbReference type="PANTHER" id="PTHR38038">
    <property type="entry name" value="PENICILLIN-BINDING PROTEIN ACTIVATOR LPOA"/>
    <property type="match status" value="1"/>
</dbReference>
<proteinExistence type="predicted"/>
<reference evidence="2 3" key="1">
    <citation type="submission" date="2006-03" db="EMBL/GenBank/DDBJ databases">
        <title>Complete sequence of Methylobacillus flagellatus KT.</title>
        <authorList>
            <consortium name="US DOE Joint Genome Institute"/>
            <person name="Copeland A."/>
            <person name="Lucas S."/>
            <person name="Lapidus A."/>
            <person name="Barry K."/>
            <person name="Detter J.C."/>
            <person name="Glavina del Rio T."/>
            <person name="Hammon N."/>
            <person name="Israni S."/>
            <person name="Dalin E."/>
            <person name="Tice H."/>
            <person name="Pitluck S."/>
            <person name="Brettin T."/>
            <person name="Bruce D."/>
            <person name="Han C."/>
            <person name="Tapia R."/>
            <person name="Saunders E."/>
            <person name="Gilna P."/>
            <person name="Schmutz J."/>
            <person name="Larimer F."/>
            <person name="Land M."/>
            <person name="Kyrpides N."/>
            <person name="Anderson I."/>
            <person name="Richardson P."/>
        </authorList>
    </citation>
    <scope>NUCLEOTIDE SEQUENCE [LARGE SCALE GENOMIC DNA]</scope>
    <source>
        <strain evidence="3">KT / ATCC 51484 / DSM 6875</strain>
    </source>
</reference>
<dbReference type="CDD" id="cd06339">
    <property type="entry name" value="PBP1_YraM_LppC_lipoprotein-like"/>
    <property type="match status" value="1"/>
</dbReference>
<dbReference type="KEGG" id="mfa:Mfla_2282"/>
<sequence length="510" mass="54840">MACLQAQDIACATLALNRIPSQSPYAKLLAGNLAAAQRDSDTAFQLLLPLQVNTSLTREAAASLHASLALAYEQEADPLRALEQRVAAERFMDDEQERAENHNRIWDILNRLNREDLISIRGESPDTDIQGWIDLALAAQEPGGNALRNWSDVYPGHPASNGFSQALLSSHLEAPAPIPATMGAATSADGKIGIMLPFAVETYYPVADAIEQGFAAAQSLAGDQRELTLYATDGNPANIVATYQRAADDGMQMVLGPLTRDEVTRLSQQQALSTPTLALNQPDNIPGNTPNLYIFGLSLEVEIAQLVRMAQQLGMQTATIAAGANHLAERMAQAFSSAWSDAGGRITQQLTFDENSDPAELQANIASNPSDLIFLAANYEEGRAIRPYLDTATPTFATSHIYAGIPQDPDNASLNAVRFVDMPWLFEPDAPAFSDLRPAASALPPGEMQRWFALGADAYHILDHISKHPQQAHTLQGLTGKISISADGIITRELASGHFSAQGIVLETTP</sequence>
<dbReference type="STRING" id="265072.Mfla_2282"/>
<organism evidence="2 3">
    <name type="scientific">Methylobacillus flagellatus (strain ATCC 51484 / DSM 6875 / VKM B-1610 / KT)</name>
    <dbReference type="NCBI Taxonomy" id="265072"/>
    <lineage>
        <taxon>Bacteria</taxon>
        <taxon>Pseudomonadati</taxon>
        <taxon>Pseudomonadota</taxon>
        <taxon>Betaproteobacteria</taxon>
        <taxon>Nitrosomonadales</taxon>
        <taxon>Methylophilaceae</taxon>
        <taxon>Methylobacillus</taxon>
    </lineage>
</organism>
<keyword evidence="1" id="KW-0472">Membrane</keyword>
<name>Q1GYY8_METFK</name>
<gene>
    <name evidence="2" type="ordered locus">Mfla_2282</name>
</gene>
<dbReference type="GO" id="GO:0030234">
    <property type="term" value="F:enzyme regulator activity"/>
    <property type="evidence" value="ECO:0007669"/>
    <property type="project" value="TreeGrafter"/>
</dbReference>
<evidence type="ECO:0000313" key="3">
    <source>
        <dbReference type="Proteomes" id="UP000002440"/>
    </source>
</evidence>
<keyword evidence="3" id="KW-1185">Reference proteome</keyword>
<dbReference type="Pfam" id="PF04348">
    <property type="entry name" value="LppC"/>
    <property type="match status" value="1"/>
</dbReference>
<evidence type="ECO:0000313" key="2">
    <source>
        <dbReference type="EMBL" id="ABE50549.1"/>
    </source>
</evidence>
<dbReference type="HOGENOM" id="CLU_026091_2_0_4"/>
<accession>Q1GYY8</accession>
<dbReference type="Gene3D" id="3.40.50.2300">
    <property type="match status" value="2"/>
</dbReference>
<dbReference type="InterPro" id="IPR028082">
    <property type="entry name" value="Peripla_BP_I"/>
</dbReference>